<dbReference type="EMBL" id="GBRH01184171">
    <property type="protein sequence ID" value="JAE13725.1"/>
    <property type="molecule type" value="Transcribed_RNA"/>
</dbReference>
<reference evidence="1" key="2">
    <citation type="journal article" date="2015" name="Data Brief">
        <title>Shoot transcriptome of the giant reed, Arundo donax.</title>
        <authorList>
            <person name="Barrero R.A."/>
            <person name="Guerrero F.D."/>
            <person name="Moolhuijzen P."/>
            <person name="Goolsby J.A."/>
            <person name="Tidwell J."/>
            <person name="Bellgard S.E."/>
            <person name="Bellgard M.I."/>
        </authorList>
    </citation>
    <scope>NUCLEOTIDE SEQUENCE</scope>
    <source>
        <tissue evidence="1">Shoot tissue taken approximately 20 cm above the soil surface</tissue>
    </source>
</reference>
<reference evidence="1" key="1">
    <citation type="submission" date="2014-09" db="EMBL/GenBank/DDBJ databases">
        <authorList>
            <person name="Magalhaes I.L.F."/>
            <person name="Oliveira U."/>
            <person name="Santos F.R."/>
            <person name="Vidigal T.H.D.A."/>
            <person name="Brescovit A.D."/>
            <person name="Santos A.J."/>
        </authorList>
    </citation>
    <scope>NUCLEOTIDE SEQUENCE</scope>
    <source>
        <tissue evidence="1">Shoot tissue taken approximately 20 cm above the soil surface</tissue>
    </source>
</reference>
<dbReference type="AlphaFoldDB" id="A0A0A9FL57"/>
<accession>A0A0A9FL57</accession>
<organism evidence="1">
    <name type="scientific">Arundo donax</name>
    <name type="common">Giant reed</name>
    <name type="synonym">Donax arundinaceus</name>
    <dbReference type="NCBI Taxonomy" id="35708"/>
    <lineage>
        <taxon>Eukaryota</taxon>
        <taxon>Viridiplantae</taxon>
        <taxon>Streptophyta</taxon>
        <taxon>Embryophyta</taxon>
        <taxon>Tracheophyta</taxon>
        <taxon>Spermatophyta</taxon>
        <taxon>Magnoliopsida</taxon>
        <taxon>Liliopsida</taxon>
        <taxon>Poales</taxon>
        <taxon>Poaceae</taxon>
        <taxon>PACMAD clade</taxon>
        <taxon>Arundinoideae</taxon>
        <taxon>Arundineae</taxon>
        <taxon>Arundo</taxon>
    </lineage>
</organism>
<protein>
    <submittedName>
        <fullName evidence="1">Uncharacterized protein</fullName>
    </submittedName>
</protein>
<evidence type="ECO:0000313" key="1">
    <source>
        <dbReference type="EMBL" id="JAE13725.1"/>
    </source>
</evidence>
<name>A0A0A9FL57_ARUDO</name>
<proteinExistence type="predicted"/>
<sequence length="115" mass="13402">MFAYHSVIFDKQFEVCLHGSRQCRNHVLFLTPQVSSAPSEASPWRCLFPGALFQFRSGGILVSYKHSLDRRQLHRVKPAAGPPHPLPRRQPLLRPETNLQTVHRLQPWWRRLLLS</sequence>